<organism evidence="4 5">
    <name type="scientific">Fructobacillus papyriferae</name>
    <dbReference type="NCBI Taxonomy" id="2713171"/>
    <lineage>
        <taxon>Bacteria</taxon>
        <taxon>Bacillati</taxon>
        <taxon>Bacillota</taxon>
        <taxon>Bacilli</taxon>
        <taxon>Lactobacillales</taxon>
        <taxon>Lactobacillaceae</taxon>
        <taxon>Fructobacillus</taxon>
    </lineage>
</organism>
<comment type="caution">
    <text evidence="4">The sequence shown here is derived from an EMBL/GenBank/DDBJ whole genome shotgun (WGS) entry which is preliminary data.</text>
</comment>
<dbReference type="Proteomes" id="UP001519418">
    <property type="component" value="Unassembled WGS sequence"/>
</dbReference>
<feature type="domain" description="YhaN AAA" evidence="3">
    <location>
        <begin position="1"/>
        <end position="200"/>
    </location>
</feature>
<evidence type="ECO:0000256" key="2">
    <source>
        <dbReference type="SAM" id="MobiDB-lite"/>
    </source>
</evidence>
<gene>
    <name evidence="4" type="ORF">G6R27_01910</name>
</gene>
<evidence type="ECO:0000256" key="1">
    <source>
        <dbReference type="SAM" id="Coils"/>
    </source>
</evidence>
<evidence type="ECO:0000259" key="3">
    <source>
        <dbReference type="Pfam" id="PF13514"/>
    </source>
</evidence>
<feature type="coiled-coil region" evidence="1">
    <location>
        <begin position="588"/>
        <end position="640"/>
    </location>
</feature>
<dbReference type="SUPFAM" id="SSF52540">
    <property type="entry name" value="P-loop containing nucleoside triphosphate hydrolases"/>
    <property type="match status" value="1"/>
</dbReference>
<accession>A0ABS5QPH4</accession>
<feature type="coiled-coil region" evidence="1">
    <location>
        <begin position="295"/>
        <end position="322"/>
    </location>
</feature>
<evidence type="ECO:0000313" key="5">
    <source>
        <dbReference type="Proteomes" id="UP001519418"/>
    </source>
</evidence>
<keyword evidence="1" id="KW-0175">Coiled coil</keyword>
<keyword evidence="5" id="KW-1185">Reference proteome</keyword>
<feature type="region of interest" description="Disordered" evidence="2">
    <location>
        <begin position="255"/>
        <end position="286"/>
    </location>
</feature>
<feature type="coiled-coil region" evidence="1">
    <location>
        <begin position="516"/>
        <end position="546"/>
    </location>
</feature>
<dbReference type="PANTHER" id="PTHR41259">
    <property type="entry name" value="DOUBLE-STRAND BREAK REPAIR RAD50 ATPASE, PUTATIVE-RELATED"/>
    <property type="match status" value="1"/>
</dbReference>
<proteinExistence type="predicted"/>
<dbReference type="InterPro" id="IPR038734">
    <property type="entry name" value="YhaN_AAA"/>
</dbReference>
<dbReference type="RefSeq" id="WP_213819393.1">
    <property type="nucleotide sequence ID" value="NZ_JAAMFI010000001.1"/>
</dbReference>
<name>A0ABS5QPH4_9LACO</name>
<dbReference type="InterPro" id="IPR027417">
    <property type="entry name" value="P-loop_NTPase"/>
</dbReference>
<sequence length="808" mass="91199">MKIEHIHISGFGKWTDADFDLKNDFQVFFGENESGKSTLKAFLIGIFFGFPRGGKKAQSYEPRSGARYGGAVTIALQSGRYRIERYDRTKSTLTVTSLSNDLVLPNPEKFLVKLFAPLESVDFEQIYSFDESELAKVASLTDEDLEQVLLTYTRPQAQRFLAWANKQAEAGQSLFAMGKNAKRPLNLANRAYKRLQDSRADEETAYASYQQLAAQETTLRDQLANYAAQITVRQSDLAALRQELQNWPIYREKLQKKHAQATPQKSGSQSFTPPSGQPQVERAQAQQIRQLDQSGRFLSEQVARIQAELQQLQADIARPQSERPAVQPIRARLSEWQAVQARAQQLFSNFSSIHQAFEKGLPKRLSKQERHILKQSLKGLTVGAILSGIASIPILLTGFANWLGSTLLVLAAGLAITRFQKQNQQMRILDRFAPLKLDQVLAKQDVIQQANQDQEDFRQLSEKRDQLDHELLGLLVQNNLVSRNDSQYWANGQAARWAENWLAEQEKGDEGQAQNALRLKEALRTEEELRNKLAENQRQLSEALAVFGLSDVQTFYELAEASEQAEHEASRQSIIAEQLGEELLRTLQQREQRDGEQAESRLKEEIEQAQLALDQSQEKERQAQQELANLQSQKAQFERTGGLAAFEQEEENQKTDLKENFSRYLALSLAEEVVKKAFLGKEDQQAQAVLERASAYLAQLTEGSYQTIGLVKGQLTVSGENDQIFQPFELSSGSRDLLFLALRLALASTVHEKEPLPLLVDDALVHLDEKRKQASLALLKELSSDNQILYWTFDQQQAGEGAIELAAH</sequence>
<reference evidence="4 5" key="1">
    <citation type="submission" date="2020-02" db="EMBL/GenBank/DDBJ databases">
        <title>Fructobacillus sp. isolated from paper mulberry of Taiwan.</title>
        <authorList>
            <person name="Lin S.-T."/>
        </authorList>
    </citation>
    <scope>NUCLEOTIDE SEQUENCE [LARGE SCALE GENOMIC DNA]</scope>
    <source>
        <strain evidence="4 5">M1-10</strain>
    </source>
</reference>
<feature type="compositionally biased region" description="Polar residues" evidence="2">
    <location>
        <begin position="261"/>
        <end position="286"/>
    </location>
</feature>
<dbReference type="Pfam" id="PF13514">
    <property type="entry name" value="AAA_27"/>
    <property type="match status" value="1"/>
</dbReference>
<evidence type="ECO:0000313" key="4">
    <source>
        <dbReference type="EMBL" id="MBS9334792.1"/>
    </source>
</evidence>
<protein>
    <submittedName>
        <fullName evidence="4">AAA family ATPase</fullName>
    </submittedName>
</protein>
<dbReference type="Gene3D" id="3.40.50.300">
    <property type="entry name" value="P-loop containing nucleotide triphosphate hydrolases"/>
    <property type="match status" value="2"/>
</dbReference>
<dbReference type="PANTHER" id="PTHR41259:SF1">
    <property type="entry name" value="DOUBLE-STRAND BREAK REPAIR RAD50 ATPASE, PUTATIVE-RELATED"/>
    <property type="match status" value="1"/>
</dbReference>
<dbReference type="EMBL" id="JAAMFI010000001">
    <property type="protein sequence ID" value="MBS9334792.1"/>
    <property type="molecule type" value="Genomic_DNA"/>
</dbReference>